<comment type="pathway">
    <text evidence="5">Glycan metabolism; pectin degradation; 2-dehydro-3-deoxy-D-gluconate from pectin: step 1/5.</text>
</comment>
<reference evidence="7" key="2">
    <citation type="submission" date="2021-04" db="EMBL/GenBank/DDBJ databases">
        <authorList>
            <person name="Gilroy R."/>
        </authorList>
    </citation>
    <scope>NUCLEOTIDE SEQUENCE</scope>
    <source>
        <strain evidence="7">ChiHjej12B11-16260</strain>
    </source>
</reference>
<dbReference type="EMBL" id="DXFB01000182">
    <property type="protein sequence ID" value="HIX45966.1"/>
    <property type="molecule type" value="Genomic_DNA"/>
</dbReference>
<evidence type="ECO:0000256" key="3">
    <source>
        <dbReference type="ARBA" id="ARBA00023085"/>
    </source>
</evidence>
<evidence type="ECO:0000313" key="7">
    <source>
        <dbReference type="EMBL" id="HIX45966.1"/>
    </source>
</evidence>
<evidence type="ECO:0000256" key="4">
    <source>
        <dbReference type="PROSITE-ProRule" id="PRU10040"/>
    </source>
</evidence>
<dbReference type="GO" id="GO:0009279">
    <property type="term" value="C:cell outer membrane"/>
    <property type="evidence" value="ECO:0007669"/>
    <property type="project" value="TreeGrafter"/>
</dbReference>
<dbReference type="SUPFAM" id="SSF51126">
    <property type="entry name" value="Pectin lyase-like"/>
    <property type="match status" value="1"/>
</dbReference>
<reference evidence="7" key="1">
    <citation type="journal article" date="2021" name="PeerJ">
        <title>Extensive microbial diversity within the chicken gut microbiome revealed by metagenomics and culture.</title>
        <authorList>
            <person name="Gilroy R."/>
            <person name="Ravi A."/>
            <person name="Getino M."/>
            <person name="Pursley I."/>
            <person name="Horton D.L."/>
            <person name="Alikhan N.F."/>
            <person name="Baker D."/>
            <person name="Gharbi K."/>
            <person name="Hall N."/>
            <person name="Watson M."/>
            <person name="Adriaenssens E.M."/>
            <person name="Foster-Nyarko E."/>
            <person name="Jarju S."/>
            <person name="Secka A."/>
            <person name="Antonio M."/>
            <person name="Oren A."/>
            <person name="Chaudhuri R.R."/>
            <person name="La Ragione R."/>
            <person name="Hildebrand F."/>
            <person name="Pallen M.J."/>
        </authorList>
    </citation>
    <scope>NUCLEOTIDE SEQUENCE</scope>
    <source>
        <strain evidence="7">ChiHjej12B11-16260</strain>
    </source>
</reference>
<keyword evidence="2 5" id="KW-0378">Hydrolase</keyword>
<dbReference type="InterPro" id="IPR012334">
    <property type="entry name" value="Pectin_lyas_fold"/>
</dbReference>
<evidence type="ECO:0000313" key="8">
    <source>
        <dbReference type="Proteomes" id="UP000824246"/>
    </source>
</evidence>
<name>A0A9D1VS67_9BACT</name>
<dbReference type="GO" id="GO:0045490">
    <property type="term" value="P:pectin catabolic process"/>
    <property type="evidence" value="ECO:0007669"/>
    <property type="project" value="UniProtKB-UniRule"/>
</dbReference>
<dbReference type="InterPro" id="IPR000070">
    <property type="entry name" value="Pectinesterase_cat"/>
</dbReference>
<comment type="catalytic activity">
    <reaction evidence="5">
        <text>[(1-&gt;4)-alpha-D-galacturonosyl methyl ester](n) + n H2O = [(1-&gt;4)-alpha-D-galacturonosyl](n) + n methanol + n H(+)</text>
        <dbReference type="Rhea" id="RHEA:22380"/>
        <dbReference type="Rhea" id="RHEA-COMP:14570"/>
        <dbReference type="Rhea" id="RHEA-COMP:14573"/>
        <dbReference type="ChEBI" id="CHEBI:15377"/>
        <dbReference type="ChEBI" id="CHEBI:15378"/>
        <dbReference type="ChEBI" id="CHEBI:17790"/>
        <dbReference type="ChEBI" id="CHEBI:140522"/>
        <dbReference type="ChEBI" id="CHEBI:140523"/>
        <dbReference type="EC" id="3.1.1.11"/>
    </reaction>
</comment>
<dbReference type="EC" id="3.1.1.11" evidence="5"/>
<gene>
    <name evidence="7" type="ORF">H9982_07070</name>
</gene>
<dbReference type="PROSITE" id="PS00503">
    <property type="entry name" value="PECTINESTERASE_2"/>
    <property type="match status" value="1"/>
</dbReference>
<sequence length="289" mass="32647">MITIAPDGRGDYTTFYDAFEHIRAFMDYTVTVRVLKGIYREKVLVPAWLTHVEIVGEDPDSTVITWDDYAAKDNMTTFRTYTMRIDGNDITLRNLTIANTAGRVGQAVALHTEGDRIRIVGCRLLGNQDTFYTGGEGRRLYVEDCYIEGTTDYIFGAATVWFERCTLHSLSNSYITAASTPASIPYGYVFNRCTLTAAQGVTKVYLGRPWRPYASTFFLHCTMGRHIRPQGWHNWRNPANEKTARYGEYATVGCDTDGRVKWARQLSPAEATQMTPSAIFAYGVSWVIE</sequence>
<dbReference type="AlphaFoldDB" id="A0A9D1VS67"/>
<evidence type="ECO:0000259" key="6">
    <source>
        <dbReference type="Pfam" id="PF01095"/>
    </source>
</evidence>
<evidence type="ECO:0000256" key="1">
    <source>
        <dbReference type="ARBA" id="ARBA00008891"/>
    </source>
</evidence>
<accession>A0A9D1VS67</accession>
<dbReference type="PANTHER" id="PTHR31321">
    <property type="entry name" value="ACYL-COA THIOESTER HYDROLASE YBHC-RELATED"/>
    <property type="match status" value="1"/>
</dbReference>
<protein>
    <recommendedName>
        <fullName evidence="5">Pectinesterase</fullName>
        <ecNumber evidence="5">3.1.1.11</ecNumber>
    </recommendedName>
</protein>
<dbReference type="Pfam" id="PF01095">
    <property type="entry name" value="Pectinesterase"/>
    <property type="match status" value="1"/>
</dbReference>
<dbReference type="InterPro" id="IPR011050">
    <property type="entry name" value="Pectin_lyase_fold/virulence"/>
</dbReference>
<dbReference type="GO" id="GO:0042545">
    <property type="term" value="P:cell wall modification"/>
    <property type="evidence" value="ECO:0007669"/>
    <property type="project" value="UniProtKB-UniRule"/>
</dbReference>
<keyword evidence="3 5" id="KW-0063">Aspartyl esterase</keyword>
<comment type="caution">
    <text evidence="7">The sequence shown here is derived from an EMBL/GenBank/DDBJ whole genome shotgun (WGS) entry which is preliminary data.</text>
</comment>
<dbReference type="PANTHER" id="PTHR31321:SF57">
    <property type="entry name" value="PECTINESTERASE 53-RELATED"/>
    <property type="match status" value="1"/>
</dbReference>
<dbReference type="Proteomes" id="UP000824246">
    <property type="component" value="Unassembled WGS sequence"/>
</dbReference>
<dbReference type="InterPro" id="IPR033131">
    <property type="entry name" value="Pectinesterase_Asp_AS"/>
</dbReference>
<proteinExistence type="inferred from homology"/>
<evidence type="ECO:0000256" key="5">
    <source>
        <dbReference type="RuleBase" id="RU000589"/>
    </source>
</evidence>
<dbReference type="Gene3D" id="2.160.20.10">
    <property type="entry name" value="Single-stranded right-handed beta-helix, Pectin lyase-like"/>
    <property type="match status" value="1"/>
</dbReference>
<feature type="active site" evidence="4">
    <location>
        <position position="152"/>
    </location>
</feature>
<organism evidence="7 8">
    <name type="scientific">Candidatus Barnesiella excrementipullorum</name>
    <dbReference type="NCBI Taxonomy" id="2838479"/>
    <lineage>
        <taxon>Bacteria</taxon>
        <taxon>Pseudomonadati</taxon>
        <taxon>Bacteroidota</taxon>
        <taxon>Bacteroidia</taxon>
        <taxon>Bacteroidales</taxon>
        <taxon>Barnesiellaceae</taxon>
        <taxon>Barnesiella</taxon>
    </lineage>
</organism>
<feature type="domain" description="Pectinesterase catalytic" evidence="6">
    <location>
        <begin position="2"/>
        <end position="277"/>
    </location>
</feature>
<comment type="similarity">
    <text evidence="1">Belongs to the pectinesterase family.</text>
</comment>
<evidence type="ECO:0000256" key="2">
    <source>
        <dbReference type="ARBA" id="ARBA00022801"/>
    </source>
</evidence>
<dbReference type="GO" id="GO:0030599">
    <property type="term" value="F:pectinesterase activity"/>
    <property type="evidence" value="ECO:0007669"/>
    <property type="project" value="UniProtKB-UniRule"/>
</dbReference>